<keyword evidence="5" id="KW-1185">Reference proteome</keyword>
<dbReference type="PANTHER" id="PTHR13774:SF17">
    <property type="entry name" value="PHENAZINE BIOSYNTHESIS-LIKE DOMAIN-CONTAINING PROTEIN"/>
    <property type="match status" value="1"/>
</dbReference>
<reference evidence="4 5" key="1">
    <citation type="submission" date="2012-06" db="EMBL/GenBank/DDBJ databases">
        <title>Finished chromosome of genome of Cylindrospermum stagnale PCC 7417.</title>
        <authorList>
            <consortium name="US DOE Joint Genome Institute"/>
            <person name="Gugger M."/>
            <person name="Coursin T."/>
            <person name="Rippka R."/>
            <person name="Tandeau De Marsac N."/>
            <person name="Huntemann M."/>
            <person name="Wei C.-L."/>
            <person name="Han J."/>
            <person name="Detter J.C."/>
            <person name="Han C."/>
            <person name="Tapia R."/>
            <person name="Chen A."/>
            <person name="Kyrpides N."/>
            <person name="Mavromatis K."/>
            <person name="Markowitz V."/>
            <person name="Szeto E."/>
            <person name="Ivanova N."/>
            <person name="Pagani I."/>
            <person name="Pati A."/>
            <person name="Goodwin L."/>
            <person name="Nordberg H.P."/>
            <person name="Cantor M.N."/>
            <person name="Hua S.X."/>
            <person name="Woyke T."/>
            <person name="Kerfeld C.A."/>
        </authorList>
    </citation>
    <scope>NUCLEOTIDE SEQUENCE [LARGE SCALE GENOMIC DNA]</scope>
    <source>
        <strain evidence="4 5">PCC 7417</strain>
    </source>
</reference>
<proteinExistence type="inferred from homology"/>
<dbReference type="Pfam" id="PF02567">
    <property type="entry name" value="PhzC-PhzF"/>
    <property type="match status" value="1"/>
</dbReference>
<dbReference type="STRING" id="56107.Cylst_5332"/>
<dbReference type="KEGG" id="csg:Cylst_5332"/>
<dbReference type="GO" id="GO:0005737">
    <property type="term" value="C:cytoplasm"/>
    <property type="evidence" value="ECO:0007669"/>
    <property type="project" value="TreeGrafter"/>
</dbReference>
<dbReference type="SUPFAM" id="SSF54506">
    <property type="entry name" value="Diaminopimelate epimerase-like"/>
    <property type="match status" value="1"/>
</dbReference>
<dbReference type="Proteomes" id="UP000010475">
    <property type="component" value="Chromosome"/>
</dbReference>
<sequence>MGQIITQVDAFTNKPFAGNPAAVCVLPSPQDDRWLQNVAMEMNLSETAFLVKQDDGFNLRWFTPMVEVPLCGHATLASAHVLWSEGHLSPDAEARFYTKSGVLIAKLQGEWIELDFPVNHSQEIEAPPELSQALGVACKSVYQNSLGYLVELESEELVRSIQPNFQLLKILPVADVIVTSLTNPGSDYDFISRFFAPGLGINEDPVTGAAHCCLAPFWRSRLNKDHFLAYQASSRGGVVKVSYGGDERVLLSGQAVTIMRGELITNIVQRL</sequence>
<dbReference type="OrthoDB" id="9788221at2"/>
<accession>K9X6T8</accession>
<evidence type="ECO:0000256" key="3">
    <source>
        <dbReference type="PIRSR" id="PIRSR016184-1"/>
    </source>
</evidence>
<dbReference type="HOGENOM" id="CLU_048756_2_1_3"/>
<dbReference type="GO" id="GO:0016853">
    <property type="term" value="F:isomerase activity"/>
    <property type="evidence" value="ECO:0007669"/>
    <property type="project" value="UniProtKB-KW"/>
</dbReference>
<dbReference type="PANTHER" id="PTHR13774">
    <property type="entry name" value="PHENAZINE BIOSYNTHESIS PROTEIN"/>
    <property type="match status" value="1"/>
</dbReference>
<evidence type="ECO:0000256" key="2">
    <source>
        <dbReference type="ARBA" id="ARBA00023235"/>
    </source>
</evidence>
<gene>
    <name evidence="4" type="ORF">Cylst_5332</name>
</gene>
<dbReference type="eggNOG" id="COG0384">
    <property type="taxonomic scope" value="Bacteria"/>
</dbReference>
<dbReference type="InterPro" id="IPR003719">
    <property type="entry name" value="Phenazine_PhzF-like"/>
</dbReference>
<dbReference type="NCBIfam" id="TIGR00654">
    <property type="entry name" value="PhzF_family"/>
    <property type="match status" value="1"/>
</dbReference>
<name>K9X6T8_9NOST</name>
<evidence type="ECO:0000313" key="5">
    <source>
        <dbReference type="Proteomes" id="UP000010475"/>
    </source>
</evidence>
<dbReference type="PIRSF" id="PIRSF016184">
    <property type="entry name" value="PhzC_PhzF"/>
    <property type="match status" value="1"/>
</dbReference>
<comment type="similarity">
    <text evidence="1">Belongs to the PhzF family.</text>
</comment>
<keyword evidence="2" id="KW-0413">Isomerase</keyword>
<protein>
    <submittedName>
        <fullName evidence="4">Phenazine biosynthesis protein PhzF family</fullName>
    </submittedName>
</protein>
<dbReference type="Gene3D" id="3.10.310.10">
    <property type="entry name" value="Diaminopimelate Epimerase, Chain A, domain 1"/>
    <property type="match status" value="2"/>
</dbReference>
<evidence type="ECO:0000313" key="4">
    <source>
        <dbReference type="EMBL" id="AFZ27357.1"/>
    </source>
</evidence>
<evidence type="ECO:0000256" key="1">
    <source>
        <dbReference type="ARBA" id="ARBA00008270"/>
    </source>
</evidence>
<dbReference type="AlphaFoldDB" id="K9X6T8"/>
<feature type="active site" evidence="3">
    <location>
        <position position="46"/>
    </location>
</feature>
<organism evidence="4 5">
    <name type="scientific">Cylindrospermum stagnale PCC 7417</name>
    <dbReference type="NCBI Taxonomy" id="56107"/>
    <lineage>
        <taxon>Bacteria</taxon>
        <taxon>Bacillati</taxon>
        <taxon>Cyanobacteriota</taxon>
        <taxon>Cyanophyceae</taxon>
        <taxon>Nostocales</taxon>
        <taxon>Nostocaceae</taxon>
        <taxon>Cylindrospermum</taxon>
    </lineage>
</organism>
<dbReference type="RefSeq" id="WP_015210592.1">
    <property type="nucleotide sequence ID" value="NC_019757.1"/>
</dbReference>
<dbReference type="EMBL" id="CP003642">
    <property type="protein sequence ID" value="AFZ27357.1"/>
    <property type="molecule type" value="Genomic_DNA"/>
</dbReference>
<dbReference type="PATRIC" id="fig|56107.3.peg.5857"/>